<organism evidence="3 4">
    <name type="scientific">Salinivirga cyanobacteriivorans</name>
    <dbReference type="NCBI Taxonomy" id="1307839"/>
    <lineage>
        <taxon>Bacteria</taxon>
        <taxon>Pseudomonadati</taxon>
        <taxon>Bacteroidota</taxon>
        <taxon>Bacteroidia</taxon>
        <taxon>Bacteroidales</taxon>
        <taxon>Salinivirgaceae</taxon>
        <taxon>Salinivirga</taxon>
    </lineage>
</organism>
<protein>
    <recommendedName>
        <fullName evidence="2">Outer membrane protein beta-barrel domain-containing protein</fullName>
    </recommendedName>
</protein>
<feature type="signal peptide" evidence="1">
    <location>
        <begin position="1"/>
        <end position="19"/>
    </location>
</feature>
<feature type="chain" id="PRO_5006599351" description="Outer membrane protein beta-barrel domain-containing protein" evidence="1">
    <location>
        <begin position="20"/>
        <end position="252"/>
    </location>
</feature>
<evidence type="ECO:0000313" key="3">
    <source>
        <dbReference type="EMBL" id="ALO16106.1"/>
    </source>
</evidence>
<keyword evidence="4" id="KW-1185">Reference proteome</keyword>
<feature type="domain" description="Outer membrane protein beta-barrel" evidence="2">
    <location>
        <begin position="18"/>
        <end position="224"/>
    </location>
</feature>
<sequence length="252" mass="27407" precursor="true">MKKLVFLIGVMLVAQASFSQIFTWGVKAGVNSTKVSFDDFSIENDITIKPDYLPGGPNEDDLIITVDGQEVINPQAINRPGIKFEPKSYEMGYHFGAFARLKVLGIYIQPELIFSHAEASIDFSDTDNLAGELESSTATIKYNSFDIPVLVGMKLGPARFNLGPVASFKLDPNVEGAKAEVKEGLTSFSDATELATFGGTVGVGIDILKKVTVDVRYEFPLSKLGDEVNIGDNSFKTDQRQSQVIGSIGFMF</sequence>
<gene>
    <name evidence="3" type="ORF">L21SP5_02482</name>
</gene>
<dbReference type="Pfam" id="PF13568">
    <property type="entry name" value="OMP_b-brl_2"/>
    <property type="match status" value="1"/>
</dbReference>
<dbReference type="KEGG" id="blq:L21SP5_02482"/>
<dbReference type="AlphaFoldDB" id="A0A0S2I1B1"/>
<keyword evidence="1" id="KW-0732">Signal</keyword>
<dbReference type="InterPro" id="IPR025665">
    <property type="entry name" value="Beta-barrel_OMP_2"/>
</dbReference>
<evidence type="ECO:0000259" key="2">
    <source>
        <dbReference type="Pfam" id="PF13568"/>
    </source>
</evidence>
<dbReference type="Proteomes" id="UP000064893">
    <property type="component" value="Chromosome"/>
</dbReference>
<reference evidence="3 4" key="1">
    <citation type="submission" date="2015-11" db="EMBL/GenBank/DDBJ databases">
        <title>Description and complete genome sequence of a novel strain predominating in hypersaline microbial mats and representing a new family of the Bacteriodetes phylum.</title>
        <authorList>
            <person name="Spring S."/>
            <person name="Bunk B."/>
            <person name="Sproer C."/>
            <person name="Klenk H.-P."/>
        </authorList>
    </citation>
    <scope>NUCLEOTIDE SEQUENCE [LARGE SCALE GENOMIC DNA]</scope>
    <source>
        <strain evidence="3 4">L21-Spi-D4</strain>
    </source>
</reference>
<evidence type="ECO:0000313" key="4">
    <source>
        <dbReference type="Proteomes" id="UP000064893"/>
    </source>
</evidence>
<evidence type="ECO:0000256" key="1">
    <source>
        <dbReference type="SAM" id="SignalP"/>
    </source>
</evidence>
<dbReference type="EMBL" id="CP013118">
    <property type="protein sequence ID" value="ALO16106.1"/>
    <property type="molecule type" value="Genomic_DNA"/>
</dbReference>
<name>A0A0S2I1B1_9BACT</name>
<accession>A0A0S2I1B1</accession>
<proteinExistence type="predicted"/>
<dbReference type="RefSeq" id="WP_157754644.1">
    <property type="nucleotide sequence ID" value="NZ_CP013118.1"/>
</dbReference>
<dbReference type="OrthoDB" id="1001536at2"/>
<dbReference type="STRING" id="1307839.L21SP5_02482"/>